<gene>
    <name evidence="1" type="ORF">DARMORV10_C01P16130.1</name>
</gene>
<accession>A0A816RCZ8</accession>
<dbReference type="EMBL" id="HG994365">
    <property type="protein sequence ID" value="CAF2070497.1"/>
    <property type="molecule type" value="Genomic_DNA"/>
</dbReference>
<reference evidence="1" key="1">
    <citation type="submission" date="2021-01" db="EMBL/GenBank/DDBJ databases">
        <authorList>
            <consortium name="Genoscope - CEA"/>
            <person name="William W."/>
        </authorList>
    </citation>
    <scope>NUCLEOTIDE SEQUENCE</scope>
</reference>
<proteinExistence type="predicted"/>
<sequence>MRTACCETHFGKIYTCLEIILTLYMFQSIVHKHNDQDKGMNMIHQTVKTRSILIILPSHPLFPPSNPYLRLHTQRLHLYTPKNTN</sequence>
<name>A0A816RCZ8_BRANA</name>
<organism evidence="1">
    <name type="scientific">Brassica napus</name>
    <name type="common">Rape</name>
    <dbReference type="NCBI Taxonomy" id="3708"/>
    <lineage>
        <taxon>Eukaryota</taxon>
        <taxon>Viridiplantae</taxon>
        <taxon>Streptophyta</taxon>
        <taxon>Embryophyta</taxon>
        <taxon>Tracheophyta</taxon>
        <taxon>Spermatophyta</taxon>
        <taxon>Magnoliopsida</taxon>
        <taxon>eudicotyledons</taxon>
        <taxon>Gunneridae</taxon>
        <taxon>Pentapetalae</taxon>
        <taxon>rosids</taxon>
        <taxon>malvids</taxon>
        <taxon>Brassicales</taxon>
        <taxon>Brassicaceae</taxon>
        <taxon>Brassiceae</taxon>
        <taxon>Brassica</taxon>
    </lineage>
</organism>
<dbReference type="AlphaFoldDB" id="A0A816RCZ8"/>
<protein>
    <submittedName>
        <fullName evidence="1">(rape) hypothetical protein</fullName>
    </submittedName>
</protein>
<evidence type="ECO:0000313" key="1">
    <source>
        <dbReference type="EMBL" id="CAF2070497.1"/>
    </source>
</evidence>
<dbReference type="Proteomes" id="UP001295469">
    <property type="component" value="Chromosome C01"/>
</dbReference>